<name>A0A4U0RSD6_9ACTN</name>
<dbReference type="EMBL" id="SUMC01000131">
    <property type="protein sequence ID" value="TJZ98312.1"/>
    <property type="molecule type" value="Genomic_DNA"/>
</dbReference>
<proteinExistence type="predicted"/>
<dbReference type="InterPro" id="IPR045592">
    <property type="entry name" value="DUF6461"/>
</dbReference>
<evidence type="ECO:0000313" key="2">
    <source>
        <dbReference type="Proteomes" id="UP000305778"/>
    </source>
</evidence>
<accession>A0A4U0RSD6</accession>
<dbReference type="AlphaFoldDB" id="A0A4U0RSD6"/>
<protein>
    <submittedName>
        <fullName evidence="1">Uncharacterized protein</fullName>
    </submittedName>
</protein>
<gene>
    <name evidence="1" type="ORF">FCI23_48555</name>
</gene>
<dbReference type="Pfam" id="PF20062">
    <property type="entry name" value="DUF6461"/>
    <property type="match status" value="1"/>
</dbReference>
<organism evidence="1 2">
    <name type="scientific">Actinacidiphila oryziradicis</name>
    <dbReference type="NCBI Taxonomy" id="2571141"/>
    <lineage>
        <taxon>Bacteria</taxon>
        <taxon>Bacillati</taxon>
        <taxon>Actinomycetota</taxon>
        <taxon>Actinomycetes</taxon>
        <taxon>Kitasatosporales</taxon>
        <taxon>Streptomycetaceae</taxon>
        <taxon>Actinacidiphila</taxon>
    </lineage>
</organism>
<keyword evidence="2" id="KW-1185">Reference proteome</keyword>
<evidence type="ECO:0000313" key="1">
    <source>
        <dbReference type="EMBL" id="TJZ98312.1"/>
    </source>
</evidence>
<reference evidence="1 2" key="1">
    <citation type="submission" date="2019-04" db="EMBL/GenBank/DDBJ databases">
        <title>Streptomyces oryziradicis sp. nov., a novel actinomycete isolated from rhizosphere soil of rice (Oryza sativa L.).</title>
        <authorList>
            <person name="Li C."/>
        </authorList>
    </citation>
    <scope>NUCLEOTIDE SEQUENCE [LARGE SCALE GENOMIC DNA]</scope>
    <source>
        <strain evidence="1 2">NEAU-C40</strain>
    </source>
</reference>
<dbReference type="RefSeq" id="WP_136730405.1">
    <property type="nucleotide sequence ID" value="NZ_SUMC01000131.1"/>
</dbReference>
<sequence length="179" mass="19852">MTLARGVDPVDLASRLGARPGQELRLSSAEEAADLLTDPDIDGVARVGRAGDWSFAVEYGDAAGYTEAGLRAVSRDGAEAISFLMTPWNPPSMFAYYKDGIHICSFGIGEETRRWGRESDLLVPALEKVGVLPWRQACGAHRQRGQRLSMLAIEEHFGLRLRKRDIVVGRLPLYRVRER</sequence>
<dbReference type="Proteomes" id="UP000305778">
    <property type="component" value="Unassembled WGS sequence"/>
</dbReference>
<comment type="caution">
    <text evidence="1">The sequence shown here is derived from an EMBL/GenBank/DDBJ whole genome shotgun (WGS) entry which is preliminary data.</text>
</comment>
<dbReference type="OrthoDB" id="4173390at2"/>